<evidence type="ECO:0000256" key="3">
    <source>
        <dbReference type="ARBA" id="ARBA00022729"/>
    </source>
</evidence>
<name>A0ABS3M6V6_9BACT</name>
<dbReference type="InterPro" id="IPR014941">
    <property type="entry name" value="FimB/Mfa2/Mfa3"/>
</dbReference>
<organism evidence="8 9">
    <name type="scientific">Prevotella illustrans</name>
    <dbReference type="NCBI Taxonomy" id="2800387"/>
    <lineage>
        <taxon>Bacteria</taxon>
        <taxon>Pseudomonadati</taxon>
        <taxon>Bacteroidota</taxon>
        <taxon>Bacteroidia</taxon>
        <taxon>Bacteroidales</taxon>
        <taxon>Prevotellaceae</taxon>
        <taxon>Prevotella</taxon>
    </lineage>
</organism>
<reference evidence="8 9" key="1">
    <citation type="submission" date="2021-01" db="EMBL/GenBank/DDBJ databases">
        <title>Prevotella A2931 sp. nov.</title>
        <authorList>
            <person name="Buhl M."/>
            <person name="Oberhettinger P."/>
        </authorList>
    </citation>
    <scope>NUCLEOTIDE SEQUENCE [LARGE SCALE GENOMIC DNA]</scope>
    <source>
        <strain evidence="8 9">A2931</strain>
    </source>
</reference>
<evidence type="ECO:0000256" key="4">
    <source>
        <dbReference type="ARBA" id="ARBA00023136"/>
    </source>
</evidence>
<dbReference type="Proteomes" id="UP000664265">
    <property type="component" value="Unassembled WGS sequence"/>
</dbReference>
<keyword evidence="3" id="KW-0732">Signal</keyword>
<evidence type="ECO:0000256" key="5">
    <source>
        <dbReference type="ARBA" id="ARBA00023139"/>
    </source>
</evidence>
<sequence>MEKLLKCISFIFIVGLLCACEHVDLDKYIDKKTEKTGNTIVFTILPYQMSDFSDTEGVTVRATKPVKDICSRVDMVIFSGDNKVRSISQDAKTKDFGVISTQLPAGSYNVVIIAHNGKGKATISSPKEIKFSENKVTDTFYYCKSLTINGEAQYDVVLKRAVAKFVLKLNDRVPTDVKQFQLTYTGGSSTFNAETGFGSVKSRQTEIRAVAPEAYQTPSSYEIYTFPHADGKKLKITVLAQDGSKNTIQERVFENVPVEINKVTTYSGSFFQNTEPGRGASFTLVADEAWDSQGYNNTY</sequence>
<dbReference type="PROSITE" id="PS51257">
    <property type="entry name" value="PROKAR_LIPOPROTEIN"/>
    <property type="match status" value="1"/>
</dbReference>
<accession>A0ABS3M6V6</accession>
<protein>
    <submittedName>
        <fullName evidence="8">FimB/Mfa2 family fimbrial subunit</fullName>
    </submittedName>
</protein>
<dbReference type="Pfam" id="PF08842">
    <property type="entry name" value="Mfa2"/>
    <property type="match status" value="1"/>
</dbReference>
<keyword evidence="5" id="KW-0564">Palmitate</keyword>
<keyword evidence="4" id="KW-0472">Membrane</keyword>
<evidence type="ECO:0000313" key="9">
    <source>
        <dbReference type="Proteomes" id="UP000664265"/>
    </source>
</evidence>
<dbReference type="RefSeq" id="WP_158267322.1">
    <property type="nucleotide sequence ID" value="NZ_JAERMS010000030.1"/>
</dbReference>
<keyword evidence="9" id="KW-1185">Reference proteome</keyword>
<comment type="caution">
    <text evidence="8">The sequence shown here is derived from an EMBL/GenBank/DDBJ whole genome shotgun (WGS) entry which is preliminary data.</text>
</comment>
<comment type="similarity">
    <text evidence="2">Belongs to the bacteroidetes fimbrillin superfamily. FimB/Mfa2 family.</text>
</comment>
<evidence type="ECO:0000256" key="7">
    <source>
        <dbReference type="ARBA" id="ARBA00023288"/>
    </source>
</evidence>
<comment type="subcellular location">
    <subcellularLocation>
        <location evidence="1">Cell outer membrane</location>
    </subcellularLocation>
</comment>
<proteinExistence type="inferred from homology"/>
<keyword evidence="7" id="KW-0449">Lipoprotein</keyword>
<evidence type="ECO:0000256" key="1">
    <source>
        <dbReference type="ARBA" id="ARBA00004442"/>
    </source>
</evidence>
<dbReference type="EMBL" id="JAERMS010000030">
    <property type="protein sequence ID" value="MBO1363912.1"/>
    <property type="molecule type" value="Genomic_DNA"/>
</dbReference>
<evidence type="ECO:0000313" key="8">
    <source>
        <dbReference type="EMBL" id="MBO1363912.1"/>
    </source>
</evidence>
<evidence type="ECO:0000256" key="6">
    <source>
        <dbReference type="ARBA" id="ARBA00023237"/>
    </source>
</evidence>
<keyword evidence="6" id="KW-0998">Cell outer membrane</keyword>
<evidence type="ECO:0000256" key="2">
    <source>
        <dbReference type="ARBA" id="ARBA00007248"/>
    </source>
</evidence>
<gene>
    <name evidence="8" type="ORF">JHU38_09040</name>
</gene>